<dbReference type="InterPro" id="IPR003892">
    <property type="entry name" value="CUE"/>
</dbReference>
<reference evidence="6" key="1">
    <citation type="submission" date="2022-07" db="EMBL/GenBank/DDBJ databases">
        <authorList>
            <person name="Trinca V."/>
            <person name="Uliana J.V.C."/>
            <person name="Torres T.T."/>
            <person name="Ward R.J."/>
            <person name="Monesi N."/>
        </authorList>
    </citation>
    <scope>NUCLEOTIDE SEQUENCE</scope>
    <source>
        <strain evidence="6">HSMRA1968</strain>
        <tissue evidence="6">Whole embryos</tissue>
    </source>
</reference>
<comment type="caution">
    <text evidence="6">The sequence shown here is derived from an EMBL/GenBank/DDBJ whole genome shotgun (WGS) entry which is preliminary data.</text>
</comment>
<keyword evidence="2" id="KW-0963">Cytoplasm</keyword>
<dbReference type="GO" id="GO:0016477">
    <property type="term" value="P:cell migration"/>
    <property type="evidence" value="ECO:0007669"/>
    <property type="project" value="TreeGrafter"/>
</dbReference>
<dbReference type="CDD" id="cd14279">
    <property type="entry name" value="CUE"/>
    <property type="match status" value="1"/>
</dbReference>
<sequence length="668" mass="74137">MADYQQDTKYPPGWDCKYDTNTGKCYYINYLTKAMQLEDPRVRYRQLQNERASNESIPMQPMHGSPYHVYPTNNYPAVQAFQGPSTTAVYNMTSSPLLSNRTQHMEMSPVMRHGSITSHTPRIMSQLAKQHIPQQQQQETSFITQAETDAAVTKINTMFPTASEPHIRLLLKKYYNREAVVISALQVEKHPITTPGPFSTPPPPGRHIMTQMGVNSLITMTPPMGRFDATSRTGSPIPRPGSCASGSYGSPRVGEGFRSSPKPHSSPKMKLRYLKSIFPKAEETLLLDILANADNNVQIASEKLIAMGYEKRDTTAPKLTNRNKEEQVLKERKIAENTPPPVPKIRTNEEKNKSKGQNIQFRLCIRIVMIFFTVKVQLQAQYSDVAERIIVMALESVDYSVDRACQILKIVMQDDKSESKTEKITVTGEPSLDNKTTPSKNHSKTKVTAKEWNSKKKSFFLSSRRSRSDIASSSTSSLPSPSSAQADKSKIRPDDSPNNLNDATTKTISSSTSPDTTVESLPSDEPATAVSKKPKRNRSKAKSDHLKSPPEEECDGNETGVITPKSVSRKSEFQSVLDRVRSCGPNTEMYRGPNDDILLVDYITWNGANPDLCAGTRNLAIGADSSLRTGRSVVANGPNHDLYTGPKGLAKGSIYSQINRPMANVKCN</sequence>
<evidence type="ECO:0000313" key="7">
    <source>
        <dbReference type="Proteomes" id="UP001151699"/>
    </source>
</evidence>
<feature type="compositionally biased region" description="Polar residues" evidence="3">
    <location>
        <begin position="496"/>
        <end position="520"/>
    </location>
</feature>
<dbReference type="Gene3D" id="2.20.70.10">
    <property type="match status" value="1"/>
</dbReference>
<dbReference type="SUPFAM" id="SSF51045">
    <property type="entry name" value="WW domain"/>
    <property type="match status" value="1"/>
</dbReference>
<dbReference type="PANTHER" id="PTHR14791:SF23">
    <property type="entry name" value="WW DOMAIN-CONTAINING PROTEIN"/>
    <property type="match status" value="1"/>
</dbReference>
<name>A0A9Q0MJW3_9DIPT</name>
<protein>
    <submittedName>
        <fullName evidence="6">Uncharacterized protein</fullName>
    </submittedName>
</protein>
<dbReference type="InterPro" id="IPR001202">
    <property type="entry name" value="WW_dom"/>
</dbReference>
<dbReference type="GO" id="GO:0006355">
    <property type="term" value="P:regulation of DNA-templated transcription"/>
    <property type="evidence" value="ECO:0007669"/>
    <property type="project" value="TreeGrafter"/>
</dbReference>
<comment type="subcellular location">
    <subcellularLocation>
        <location evidence="1">Cytoplasm</location>
    </subcellularLocation>
</comment>
<proteinExistence type="predicted"/>
<dbReference type="GO" id="GO:0060090">
    <property type="term" value="F:molecular adaptor activity"/>
    <property type="evidence" value="ECO:0007669"/>
    <property type="project" value="TreeGrafter"/>
</dbReference>
<dbReference type="PANTHER" id="PTHR14791">
    <property type="entry name" value="BOMB/KIRA PROTEINS"/>
    <property type="match status" value="1"/>
</dbReference>
<evidence type="ECO:0000259" key="4">
    <source>
        <dbReference type="PROSITE" id="PS50020"/>
    </source>
</evidence>
<dbReference type="GO" id="GO:0043130">
    <property type="term" value="F:ubiquitin binding"/>
    <property type="evidence" value="ECO:0007669"/>
    <property type="project" value="InterPro"/>
</dbReference>
<feature type="domain" description="CUE" evidence="5">
    <location>
        <begin position="266"/>
        <end position="309"/>
    </location>
</feature>
<evidence type="ECO:0000256" key="1">
    <source>
        <dbReference type="ARBA" id="ARBA00004496"/>
    </source>
</evidence>
<dbReference type="Proteomes" id="UP001151699">
    <property type="component" value="Unassembled WGS sequence"/>
</dbReference>
<evidence type="ECO:0000313" key="6">
    <source>
        <dbReference type="EMBL" id="KAJ6632623.1"/>
    </source>
</evidence>
<evidence type="ECO:0000259" key="5">
    <source>
        <dbReference type="PROSITE" id="PS51140"/>
    </source>
</evidence>
<feature type="domain" description="CUE" evidence="5">
    <location>
        <begin position="147"/>
        <end position="190"/>
    </location>
</feature>
<feature type="compositionally biased region" description="Basic and acidic residues" evidence="3">
    <location>
        <begin position="541"/>
        <end position="550"/>
    </location>
</feature>
<dbReference type="GO" id="GO:0046621">
    <property type="term" value="P:negative regulation of organ growth"/>
    <property type="evidence" value="ECO:0007669"/>
    <property type="project" value="TreeGrafter"/>
</dbReference>
<dbReference type="EMBL" id="WJQU01002639">
    <property type="protein sequence ID" value="KAJ6632623.1"/>
    <property type="molecule type" value="Genomic_DNA"/>
</dbReference>
<evidence type="ECO:0000256" key="3">
    <source>
        <dbReference type="SAM" id="MobiDB-lite"/>
    </source>
</evidence>
<dbReference type="InterPro" id="IPR051105">
    <property type="entry name" value="WWC/KIBRA_Hippo_Reg"/>
</dbReference>
<feature type="region of interest" description="Disordered" evidence="3">
    <location>
        <begin position="463"/>
        <end position="569"/>
    </location>
</feature>
<evidence type="ECO:0000256" key="2">
    <source>
        <dbReference type="ARBA" id="ARBA00022490"/>
    </source>
</evidence>
<dbReference type="InterPro" id="IPR036020">
    <property type="entry name" value="WW_dom_sf"/>
</dbReference>
<feature type="region of interest" description="Disordered" evidence="3">
    <location>
        <begin position="418"/>
        <end position="449"/>
    </location>
</feature>
<gene>
    <name evidence="6" type="ORF">Bhyg_16657</name>
</gene>
<accession>A0A9Q0MJW3</accession>
<organism evidence="6 7">
    <name type="scientific">Pseudolycoriella hygida</name>
    <dbReference type="NCBI Taxonomy" id="35572"/>
    <lineage>
        <taxon>Eukaryota</taxon>
        <taxon>Metazoa</taxon>
        <taxon>Ecdysozoa</taxon>
        <taxon>Arthropoda</taxon>
        <taxon>Hexapoda</taxon>
        <taxon>Insecta</taxon>
        <taxon>Pterygota</taxon>
        <taxon>Neoptera</taxon>
        <taxon>Endopterygota</taxon>
        <taxon>Diptera</taxon>
        <taxon>Nematocera</taxon>
        <taxon>Sciaroidea</taxon>
        <taxon>Sciaridae</taxon>
        <taxon>Pseudolycoriella</taxon>
    </lineage>
</organism>
<keyword evidence="7" id="KW-1185">Reference proteome</keyword>
<feature type="region of interest" description="Disordered" evidence="3">
    <location>
        <begin position="231"/>
        <end position="267"/>
    </location>
</feature>
<feature type="domain" description="WW" evidence="4">
    <location>
        <begin position="8"/>
        <end position="42"/>
    </location>
</feature>
<feature type="compositionally biased region" description="Low complexity" evidence="3">
    <location>
        <begin position="463"/>
        <end position="483"/>
    </location>
</feature>
<dbReference type="PROSITE" id="PS51140">
    <property type="entry name" value="CUE"/>
    <property type="match status" value="2"/>
</dbReference>
<dbReference type="AlphaFoldDB" id="A0A9Q0MJW3"/>
<dbReference type="PROSITE" id="PS50020">
    <property type="entry name" value="WW_DOMAIN_2"/>
    <property type="match status" value="1"/>
</dbReference>
<dbReference type="GO" id="GO:0005737">
    <property type="term" value="C:cytoplasm"/>
    <property type="evidence" value="ECO:0007669"/>
    <property type="project" value="UniProtKB-SubCell"/>
</dbReference>
<dbReference type="CDD" id="cd00201">
    <property type="entry name" value="WW"/>
    <property type="match status" value="1"/>
</dbReference>
<dbReference type="OrthoDB" id="3045089at2759"/>
<dbReference type="GO" id="GO:0035330">
    <property type="term" value="P:regulation of hippo signaling"/>
    <property type="evidence" value="ECO:0007669"/>
    <property type="project" value="TreeGrafter"/>
</dbReference>
<dbReference type="GO" id="GO:0019900">
    <property type="term" value="F:kinase binding"/>
    <property type="evidence" value="ECO:0007669"/>
    <property type="project" value="TreeGrafter"/>
</dbReference>